<dbReference type="PANTHER" id="PTHR38591:SF1">
    <property type="entry name" value="BLL1000 PROTEIN"/>
    <property type="match status" value="1"/>
</dbReference>
<comment type="caution">
    <text evidence="1">The sequence shown here is derived from an EMBL/GenBank/DDBJ whole genome shotgun (WGS) entry which is preliminary data.</text>
</comment>
<dbReference type="AlphaFoldDB" id="A3V9S3"/>
<dbReference type="Pfam" id="PF17186">
    <property type="entry name" value="Lipocalin_9"/>
    <property type="match status" value="1"/>
</dbReference>
<sequence length="384" mass="41395">MDGPTQTGAPLRTGPLRLAPVAGAELEWWFGQGHVTGETTRLRFMFALFRAEIGGTEGSVVLTHVLDEVTGKTQAQARVTPGILAIEDRIAAEVAKSCVPNWVPGLMQLALWRHRKDNAALTLRHPALTVDPKGVRFGTDPFAASGGGLLLAHDPMRGLLRLTLPTGAGSGLEAQVPMPDAVMHEDAAGLSAGHAAGFHYQCAPALPLSGRIGHESVTGSLWFDRQWGALEGWMLADAPRGKALLGWDWFALSLGPDWHLMLSRHHDRPTGTTRAASTVLFDRGQPIALPQGHDAVPVRFWRSPATGADYPVQWSVQVPDLGFETFVTPLTDDQEIPLPGGLTVWEGAAGFEGTLDGHMIEGPARLELAGYAAVLSIRDRWRRR</sequence>
<dbReference type="eggNOG" id="COG5621">
    <property type="taxonomic scope" value="Bacteria"/>
</dbReference>
<dbReference type="RefSeq" id="WP_008334442.1">
    <property type="nucleotide sequence ID" value="NZ_CH902578.1"/>
</dbReference>
<dbReference type="SUPFAM" id="SSF159245">
    <property type="entry name" value="AttH-like"/>
    <property type="match status" value="1"/>
</dbReference>
<dbReference type="OrthoDB" id="9770826at2"/>
<dbReference type="STRING" id="314271.RB2654_18813"/>
<dbReference type="EMBL" id="AAMT01000001">
    <property type="protein sequence ID" value="EAQ14664.1"/>
    <property type="molecule type" value="Genomic_DNA"/>
</dbReference>
<gene>
    <name evidence="1" type="ORF">RB2654_18813</name>
</gene>
<dbReference type="InterPro" id="IPR023374">
    <property type="entry name" value="AttH-like_dom_sf"/>
</dbReference>
<accession>A3V9S3</accession>
<dbReference type="Gene3D" id="2.40.370.10">
    <property type="entry name" value="AttH-like domain"/>
    <property type="match status" value="2"/>
</dbReference>
<organism evidence="1 2">
    <name type="scientific">Maritimibacter alkaliphilus HTCC2654</name>
    <dbReference type="NCBI Taxonomy" id="314271"/>
    <lineage>
        <taxon>Bacteria</taxon>
        <taxon>Pseudomonadati</taxon>
        <taxon>Pseudomonadota</taxon>
        <taxon>Alphaproteobacteria</taxon>
        <taxon>Rhodobacterales</taxon>
        <taxon>Roseobacteraceae</taxon>
        <taxon>Maritimibacter</taxon>
    </lineage>
</organism>
<evidence type="ECO:0000313" key="1">
    <source>
        <dbReference type="EMBL" id="EAQ14664.1"/>
    </source>
</evidence>
<dbReference type="HOGENOM" id="CLU_719241_0_0_5"/>
<name>A3V9S3_9RHOB</name>
<dbReference type="Proteomes" id="UP000002931">
    <property type="component" value="Unassembled WGS sequence"/>
</dbReference>
<protein>
    <submittedName>
        <fullName evidence="1">Uncharacterized protein</fullName>
    </submittedName>
</protein>
<reference evidence="1 2" key="1">
    <citation type="journal article" date="2010" name="J. Bacteriol.">
        <title>Genome sequences of Pelagibaca bermudensis HTCC2601T and Maritimibacter alkaliphilus HTCC2654T, the type strains of two marine Roseobacter genera.</title>
        <authorList>
            <person name="Thrash J.C."/>
            <person name="Cho J.C."/>
            <person name="Ferriera S."/>
            <person name="Johnson J."/>
            <person name="Vergin K.L."/>
            <person name="Giovannoni S.J."/>
        </authorList>
    </citation>
    <scope>NUCLEOTIDE SEQUENCE [LARGE SCALE GENOMIC DNA]</scope>
    <source>
        <strain evidence="1 2">HTCC2654</strain>
    </source>
</reference>
<dbReference type="PANTHER" id="PTHR38591">
    <property type="entry name" value="HYDROLASE"/>
    <property type="match status" value="1"/>
</dbReference>
<proteinExistence type="predicted"/>
<evidence type="ECO:0000313" key="2">
    <source>
        <dbReference type="Proteomes" id="UP000002931"/>
    </source>
</evidence>
<keyword evidence="2" id="KW-1185">Reference proteome</keyword>